<dbReference type="InterPro" id="IPR013767">
    <property type="entry name" value="PAS_fold"/>
</dbReference>
<dbReference type="InterPro" id="IPR035965">
    <property type="entry name" value="PAS-like_dom_sf"/>
</dbReference>
<reference evidence="9 10" key="2">
    <citation type="journal article" date="2008" name="Int. J. Syst. Evol. Microbiol.">
        <title>Methanocella paludicola gen. nov., sp. nov., a methane-producing archaeon, the first isolate of the lineage 'Rice Cluster I', and proposal of the new archaeal order Methanocellales ord. nov.</title>
        <authorList>
            <person name="Sakai S."/>
            <person name="Imachi H."/>
            <person name="Hanada S."/>
            <person name="Ohashi A."/>
            <person name="Harada H."/>
            <person name="Kamagata Y."/>
        </authorList>
    </citation>
    <scope>NUCLEOTIDE SEQUENCE [LARGE SCALE GENOMIC DNA]</scope>
    <source>
        <strain evidence="10">DSM 17711 / JCM 13418 / NBRC 101707 / SANAE</strain>
    </source>
</reference>
<dbReference type="PANTHER" id="PTHR43304">
    <property type="entry name" value="PHYTOCHROME-LIKE PROTEIN CPH1"/>
    <property type="match status" value="1"/>
</dbReference>
<proteinExistence type="predicted"/>
<dbReference type="SUPFAM" id="SSF55874">
    <property type="entry name" value="ATPase domain of HSP90 chaperone/DNA topoisomerase II/histidine kinase"/>
    <property type="match status" value="1"/>
</dbReference>
<dbReference type="InterPro" id="IPR003594">
    <property type="entry name" value="HATPase_dom"/>
</dbReference>
<feature type="domain" description="PAS" evidence="7">
    <location>
        <begin position="52"/>
        <end position="117"/>
    </location>
</feature>
<reference evidence="9 10" key="1">
    <citation type="journal article" date="2007" name="Appl. Environ. Microbiol.">
        <title>Isolation of key methanogens for global methane emission from rice paddy fields: a novel isolate affiliated with the clone cluster rice cluster I.</title>
        <authorList>
            <person name="Sakai S."/>
            <person name="Imachi H."/>
            <person name="Sekiguchi Y."/>
            <person name="Ohashi A."/>
            <person name="Harada H."/>
            <person name="Kamagata Y."/>
        </authorList>
    </citation>
    <scope>NUCLEOTIDE SEQUENCE [LARGE SCALE GENOMIC DNA]</scope>
    <source>
        <strain evidence="10">DSM 17711 / JCM 13418 / NBRC 101707 / SANAE</strain>
    </source>
</reference>
<dbReference type="EMBL" id="AP011532">
    <property type="protein sequence ID" value="BAI61379.1"/>
    <property type="molecule type" value="Genomic_DNA"/>
</dbReference>
<dbReference type="InterPro" id="IPR036890">
    <property type="entry name" value="HATPase_C_sf"/>
</dbReference>
<dbReference type="InterPro" id="IPR005467">
    <property type="entry name" value="His_kinase_dom"/>
</dbReference>
<gene>
    <name evidence="9" type="ordered locus">MCP_1307</name>
</gene>
<dbReference type="OrthoDB" id="342253at2157"/>
<dbReference type="Pfam" id="PF13426">
    <property type="entry name" value="PAS_9"/>
    <property type="match status" value="1"/>
</dbReference>
<evidence type="ECO:0000256" key="5">
    <source>
        <dbReference type="ARBA" id="ARBA00022777"/>
    </source>
</evidence>
<evidence type="ECO:0000313" key="10">
    <source>
        <dbReference type="Proteomes" id="UP000001882"/>
    </source>
</evidence>
<dbReference type="RefSeq" id="WP_012900058.1">
    <property type="nucleotide sequence ID" value="NC_013665.1"/>
</dbReference>
<dbReference type="PROSITE" id="PS50109">
    <property type="entry name" value="HIS_KIN"/>
    <property type="match status" value="1"/>
</dbReference>
<evidence type="ECO:0000256" key="4">
    <source>
        <dbReference type="ARBA" id="ARBA00022679"/>
    </source>
</evidence>
<organism evidence="9 10">
    <name type="scientific">Methanocella paludicola (strain DSM 17711 / JCM 13418 / NBRC 101707 / SANAE)</name>
    <dbReference type="NCBI Taxonomy" id="304371"/>
    <lineage>
        <taxon>Archaea</taxon>
        <taxon>Methanobacteriati</taxon>
        <taxon>Methanobacteriota</taxon>
        <taxon>Stenosarchaea group</taxon>
        <taxon>Methanomicrobia</taxon>
        <taxon>Methanocellales</taxon>
        <taxon>Methanocellaceae</taxon>
        <taxon>Methanocella</taxon>
    </lineage>
</organism>
<dbReference type="PRINTS" id="PR00344">
    <property type="entry name" value="BCTRLSENSOR"/>
</dbReference>
<keyword evidence="10" id="KW-1185">Reference proteome</keyword>
<dbReference type="Pfam" id="PF00989">
    <property type="entry name" value="PAS"/>
    <property type="match status" value="1"/>
</dbReference>
<evidence type="ECO:0000259" key="8">
    <source>
        <dbReference type="PROSITE" id="PS50113"/>
    </source>
</evidence>
<evidence type="ECO:0000259" key="7">
    <source>
        <dbReference type="PROSITE" id="PS50112"/>
    </source>
</evidence>
<dbReference type="CDD" id="cd00130">
    <property type="entry name" value="PAS"/>
    <property type="match status" value="1"/>
</dbReference>
<dbReference type="PROSITE" id="PS50112">
    <property type="entry name" value="PAS"/>
    <property type="match status" value="1"/>
</dbReference>
<feature type="domain" description="PAC" evidence="8">
    <location>
        <begin position="276"/>
        <end position="328"/>
    </location>
</feature>
<dbReference type="AlphaFoldDB" id="D1YY57"/>
<dbReference type="GO" id="GO:0004673">
    <property type="term" value="F:protein histidine kinase activity"/>
    <property type="evidence" value="ECO:0007669"/>
    <property type="project" value="UniProtKB-EC"/>
</dbReference>
<dbReference type="InterPro" id="IPR000700">
    <property type="entry name" value="PAS-assoc_C"/>
</dbReference>
<accession>D1YY57</accession>
<evidence type="ECO:0000256" key="1">
    <source>
        <dbReference type="ARBA" id="ARBA00000085"/>
    </source>
</evidence>
<dbReference type="SUPFAM" id="SSF55785">
    <property type="entry name" value="PYP-like sensor domain (PAS domain)"/>
    <property type="match status" value="2"/>
</dbReference>
<dbReference type="GeneID" id="8681280"/>
<evidence type="ECO:0000313" key="9">
    <source>
        <dbReference type="EMBL" id="BAI61379.1"/>
    </source>
</evidence>
<dbReference type="InParanoid" id="D1YY57"/>
<dbReference type="NCBIfam" id="TIGR00229">
    <property type="entry name" value="sensory_box"/>
    <property type="match status" value="2"/>
</dbReference>
<feature type="domain" description="PAC" evidence="8">
    <location>
        <begin position="125"/>
        <end position="177"/>
    </location>
</feature>
<dbReference type="InterPro" id="IPR001610">
    <property type="entry name" value="PAC"/>
</dbReference>
<dbReference type="eggNOG" id="arCOG06712">
    <property type="taxonomic scope" value="Archaea"/>
</dbReference>
<protein>
    <recommendedName>
        <fullName evidence="2">histidine kinase</fullName>
        <ecNumber evidence="2">2.7.13.3</ecNumber>
    </recommendedName>
</protein>
<name>D1YY57_METPS</name>
<dbReference type="GO" id="GO:0006355">
    <property type="term" value="P:regulation of DNA-templated transcription"/>
    <property type="evidence" value="ECO:0007669"/>
    <property type="project" value="InterPro"/>
</dbReference>
<dbReference type="InterPro" id="IPR000014">
    <property type="entry name" value="PAS"/>
</dbReference>
<sequence>MSPVDIGTNDRKYARWTRESLEGELESLHRQLKKQQEDLKRCSGIEHSLRESEEKYRFLVENSGDVIWKIDVQGRWMFVSSNVEKVTGYRPDEIVGKSIWDFVAPEYHDVIRNMLRKRSLGENIAPYEVDIIAKDGHHMPFEVLTTPIRDNTGRIVGIQGISRDISYRKQAEERLIKYYNELETRVEKRTAELDKALSTLRAILETVPIGIIVADHDTEMITYSSKGVSDIYGSSASGRLCDAQNWPYKLLRPDGSSLPPDELPLVRSLRLGERVRNMEILVRRADGSEVSILASSAPVLDPGGQIMAAVASISDVSCLKRVEAELRDEKEQAELYLDLMGHDINNMNHIAMGYLEMVIDEIRHSGKLDSGKLNLLLKPLEMMNNSSLLIDNVRKIQRIRENELKHETIDLYPMLSEIRSEYSQIPNRDIHICLSGISPAPVIANPLLKDVFTNLVGNAIKHSTGPLRIDIRIGETMQNGKKYYQVAIEDNGPGISPQDKKILLSRKKLGAKGLGLYLVRTFVKKFNGRFWLEDRVPGDHTQGARFVVMLPASSEAAR</sequence>
<reference evidence="10" key="3">
    <citation type="journal article" date="2011" name="PLoS ONE">
        <title>Genome sequence of a mesophilic hydrogenotrophic methanogen Methanocella paludicola, the first cultivated representative of the order Methanocellales.</title>
        <authorList>
            <person name="Sakai S."/>
            <person name="Takaki Y."/>
            <person name="Shimamura S."/>
            <person name="Sekine M."/>
            <person name="Tajima T."/>
            <person name="Kosugi H."/>
            <person name="Ichikawa N."/>
            <person name="Tasumi E."/>
            <person name="Hiraki A.T."/>
            <person name="Shimizu A."/>
            <person name="Kato Y."/>
            <person name="Nishiko R."/>
            <person name="Mori K."/>
            <person name="Fujita N."/>
            <person name="Imachi H."/>
            <person name="Takai K."/>
        </authorList>
    </citation>
    <scope>NUCLEOTIDE SEQUENCE [LARGE SCALE GENOMIC DNA]</scope>
    <source>
        <strain evidence="10">DSM 17711 / JCM 13418 / NBRC 101707 / SANAE</strain>
    </source>
</reference>
<evidence type="ECO:0000256" key="3">
    <source>
        <dbReference type="ARBA" id="ARBA00022553"/>
    </source>
</evidence>
<dbReference type="KEGG" id="mpd:MCP_1307"/>
<keyword evidence="4" id="KW-0808">Transferase</keyword>
<feature type="domain" description="Histidine kinase" evidence="6">
    <location>
        <begin position="339"/>
        <end position="554"/>
    </location>
</feature>
<keyword evidence="3" id="KW-0597">Phosphoprotein</keyword>
<dbReference type="Pfam" id="PF02518">
    <property type="entry name" value="HATPase_c"/>
    <property type="match status" value="1"/>
</dbReference>
<dbReference type="Proteomes" id="UP000001882">
    <property type="component" value="Chromosome"/>
</dbReference>
<dbReference type="SMART" id="SM00091">
    <property type="entry name" value="PAS"/>
    <property type="match status" value="2"/>
</dbReference>
<comment type="catalytic activity">
    <reaction evidence="1">
        <text>ATP + protein L-histidine = ADP + protein N-phospho-L-histidine.</text>
        <dbReference type="EC" id="2.7.13.3"/>
    </reaction>
</comment>
<dbReference type="EC" id="2.7.13.3" evidence="2"/>
<dbReference type="eggNOG" id="arCOG06515">
    <property type="taxonomic scope" value="Archaea"/>
</dbReference>
<evidence type="ECO:0000256" key="2">
    <source>
        <dbReference type="ARBA" id="ARBA00012438"/>
    </source>
</evidence>
<dbReference type="InterPro" id="IPR052162">
    <property type="entry name" value="Sensor_kinase/Photoreceptor"/>
</dbReference>
<dbReference type="Gene3D" id="3.30.450.20">
    <property type="entry name" value="PAS domain"/>
    <property type="match status" value="2"/>
</dbReference>
<evidence type="ECO:0000259" key="6">
    <source>
        <dbReference type="PROSITE" id="PS50109"/>
    </source>
</evidence>
<dbReference type="SMART" id="SM00086">
    <property type="entry name" value="PAC"/>
    <property type="match status" value="2"/>
</dbReference>
<dbReference type="SMART" id="SM00387">
    <property type="entry name" value="HATPase_c"/>
    <property type="match status" value="1"/>
</dbReference>
<dbReference type="PANTHER" id="PTHR43304:SF1">
    <property type="entry name" value="PAC DOMAIN-CONTAINING PROTEIN"/>
    <property type="match status" value="1"/>
</dbReference>
<dbReference type="Gene3D" id="3.30.565.10">
    <property type="entry name" value="Histidine kinase-like ATPase, C-terminal domain"/>
    <property type="match status" value="1"/>
</dbReference>
<dbReference type="InterPro" id="IPR004358">
    <property type="entry name" value="Sig_transdc_His_kin-like_C"/>
</dbReference>
<keyword evidence="5 9" id="KW-0418">Kinase</keyword>
<dbReference type="STRING" id="304371.MCP_1307"/>
<dbReference type="PROSITE" id="PS50113">
    <property type="entry name" value="PAC"/>
    <property type="match status" value="2"/>
</dbReference>